<dbReference type="Proteomes" id="UP000297535">
    <property type="component" value="Unassembled WGS sequence"/>
</dbReference>
<dbReference type="RefSeq" id="WP_135416810.1">
    <property type="nucleotide sequence ID" value="NZ_SRLB01000013.1"/>
</dbReference>
<protein>
    <submittedName>
        <fullName evidence="2">Uncharacterized protein</fullName>
    </submittedName>
</protein>
<gene>
    <name evidence="2" type="ORF">EU555_19125</name>
</gene>
<keyword evidence="3" id="KW-1185">Reference proteome</keyword>
<name>A0A4Z0NME7_9HYPH</name>
<evidence type="ECO:0000313" key="2">
    <source>
        <dbReference type="EMBL" id="TGD97739.1"/>
    </source>
</evidence>
<feature type="signal peptide" evidence="1">
    <location>
        <begin position="1"/>
        <end position="23"/>
    </location>
</feature>
<proteinExistence type="predicted"/>
<accession>A0A4Z0NME7</accession>
<evidence type="ECO:0000313" key="3">
    <source>
        <dbReference type="Proteomes" id="UP000297535"/>
    </source>
</evidence>
<reference evidence="2 3" key="1">
    <citation type="submission" date="2019-04" db="EMBL/GenBank/DDBJ databases">
        <authorList>
            <person name="Feng G."/>
            <person name="Zhu H."/>
        </authorList>
    </citation>
    <scope>NUCLEOTIDE SEQUENCE [LARGE SCALE GENOMIC DNA]</scope>
    <source>
        <strain evidence="2 3">6HR-1</strain>
    </source>
</reference>
<evidence type="ECO:0000256" key="1">
    <source>
        <dbReference type="SAM" id="SignalP"/>
    </source>
</evidence>
<dbReference type="EMBL" id="SRLB01000013">
    <property type="protein sequence ID" value="TGD97739.1"/>
    <property type="molecule type" value="Genomic_DNA"/>
</dbReference>
<comment type="caution">
    <text evidence="2">The sequence shown here is derived from an EMBL/GenBank/DDBJ whole genome shotgun (WGS) entry which is preliminary data.</text>
</comment>
<organism evidence="2 3">
    <name type="scientific">Methylobacterium nonmethylotrophicum</name>
    <dbReference type="NCBI Taxonomy" id="1141884"/>
    <lineage>
        <taxon>Bacteria</taxon>
        <taxon>Pseudomonadati</taxon>
        <taxon>Pseudomonadota</taxon>
        <taxon>Alphaproteobacteria</taxon>
        <taxon>Hyphomicrobiales</taxon>
        <taxon>Methylobacteriaceae</taxon>
        <taxon>Methylobacterium</taxon>
    </lineage>
</organism>
<keyword evidence="1" id="KW-0732">Signal</keyword>
<dbReference type="AlphaFoldDB" id="A0A4Z0NME7"/>
<feature type="chain" id="PRO_5021482530" evidence="1">
    <location>
        <begin position="24"/>
        <end position="158"/>
    </location>
</feature>
<sequence>MMRSSCFLAVPLIVAISAAPAAAAPRGSFAPFAGSWSGSGQVVSATGSEAIRCRARSDVGAGGASISQRLVCASASYRFDITCRADDADGRISGTWTETTRGVTGMLTGELQAGQMRGVVSSPLFNAGLSLVTRGNRQDVVIAPEGNDVRQVSVQLRR</sequence>
<dbReference type="OrthoDB" id="8137995at2"/>